<keyword evidence="5" id="KW-0418">Kinase</keyword>
<sequence length="430" mass="47274">MTTVDDVTDHFERVTIRDTRKPKRSKAPQLPKPSAIDSLLFSCSTPTLQPFGDVFTSESFGSLLPGGQTGSPVIRKIGEASYSEVFTVASSSEDEAIVVKIIPLLGESADASTVEVPDCSEAADVVREVETTKRMSSVPGGGFGNFLGAFVVKGRYPQPLLEAWDEFDNGSEWKNIRPDVFGESQQYALVALSNGGEDLEGYKFEASRGWVQAASVFWQVADALGRAEKWTDFEHRDLHEGQILVSAIPPSAPPQPIANYLDSSATAVHATIIDFGLSRLDIPGHGPTSTPLPVEVYEGVGDQWDVYRAMRERIESVNPEPEAWTAFHPITNVLWLHYLVRRLLRSTPSLRKPREVKRSASSAPKKGAVAEKEIIRARSEAAWHMLVAVEAALRLALAQDDRAPRASRKVQEFASAEEFVMWGKQKGWIA</sequence>
<dbReference type="InterPro" id="IPR011009">
    <property type="entry name" value="Kinase-like_dom_sf"/>
</dbReference>
<dbReference type="SMART" id="SM01331">
    <property type="entry name" value="DUF3635"/>
    <property type="match status" value="1"/>
</dbReference>
<evidence type="ECO:0000313" key="10">
    <source>
        <dbReference type="EMBL" id="TXT15882.1"/>
    </source>
</evidence>
<keyword evidence="2" id="KW-0723">Serine/threonine-protein kinase</keyword>
<protein>
    <recommendedName>
        <fullName evidence="1">non-specific serine/threonine protein kinase</fullName>
        <ecNumber evidence="1">2.7.11.1</ecNumber>
    </recommendedName>
</protein>
<evidence type="ECO:0000256" key="3">
    <source>
        <dbReference type="ARBA" id="ARBA00022679"/>
    </source>
</evidence>
<dbReference type="PROSITE" id="PS50011">
    <property type="entry name" value="PROTEIN_KINASE_DOM"/>
    <property type="match status" value="1"/>
</dbReference>
<dbReference type="GO" id="GO:0005524">
    <property type="term" value="F:ATP binding"/>
    <property type="evidence" value="ECO:0007669"/>
    <property type="project" value="UniProtKB-KW"/>
</dbReference>
<dbReference type="InterPro" id="IPR024604">
    <property type="entry name" value="GSG2_C"/>
</dbReference>
<dbReference type="Proteomes" id="UP000473826">
    <property type="component" value="Unassembled WGS sequence"/>
</dbReference>
<dbReference type="SUPFAM" id="SSF56112">
    <property type="entry name" value="Protein kinase-like (PK-like)"/>
    <property type="match status" value="1"/>
</dbReference>
<dbReference type="GO" id="GO:0005737">
    <property type="term" value="C:cytoplasm"/>
    <property type="evidence" value="ECO:0007669"/>
    <property type="project" value="TreeGrafter"/>
</dbReference>
<comment type="catalytic activity">
    <reaction evidence="8">
        <text>L-seryl-[protein] + ATP = O-phospho-L-seryl-[protein] + ADP + H(+)</text>
        <dbReference type="Rhea" id="RHEA:17989"/>
        <dbReference type="Rhea" id="RHEA-COMP:9863"/>
        <dbReference type="Rhea" id="RHEA-COMP:11604"/>
        <dbReference type="ChEBI" id="CHEBI:15378"/>
        <dbReference type="ChEBI" id="CHEBI:29999"/>
        <dbReference type="ChEBI" id="CHEBI:30616"/>
        <dbReference type="ChEBI" id="CHEBI:83421"/>
        <dbReference type="ChEBI" id="CHEBI:456216"/>
        <dbReference type="EC" id="2.7.11.1"/>
    </reaction>
</comment>
<dbReference type="OrthoDB" id="5327538at2759"/>
<dbReference type="Gene3D" id="3.30.200.20">
    <property type="entry name" value="Phosphorylase Kinase, domain 1"/>
    <property type="match status" value="1"/>
</dbReference>
<evidence type="ECO:0000256" key="2">
    <source>
        <dbReference type="ARBA" id="ARBA00022527"/>
    </source>
</evidence>
<accession>A0A7D8Z781</accession>
<comment type="catalytic activity">
    <reaction evidence="7">
        <text>L-threonyl-[protein] + ATP = O-phospho-L-threonyl-[protein] + ADP + H(+)</text>
        <dbReference type="Rhea" id="RHEA:46608"/>
        <dbReference type="Rhea" id="RHEA-COMP:11060"/>
        <dbReference type="Rhea" id="RHEA-COMP:11605"/>
        <dbReference type="ChEBI" id="CHEBI:15378"/>
        <dbReference type="ChEBI" id="CHEBI:30013"/>
        <dbReference type="ChEBI" id="CHEBI:30616"/>
        <dbReference type="ChEBI" id="CHEBI:61977"/>
        <dbReference type="ChEBI" id="CHEBI:456216"/>
        <dbReference type="EC" id="2.7.11.1"/>
    </reaction>
</comment>
<dbReference type="InterPro" id="IPR000719">
    <property type="entry name" value="Prot_kinase_dom"/>
</dbReference>
<evidence type="ECO:0000259" key="9">
    <source>
        <dbReference type="PROSITE" id="PS50011"/>
    </source>
</evidence>
<dbReference type="PANTHER" id="PTHR24419:SF18">
    <property type="entry name" value="SERINE_THREONINE-PROTEIN KINASE HASPIN"/>
    <property type="match status" value="1"/>
</dbReference>
<keyword evidence="4" id="KW-0547">Nucleotide-binding</keyword>
<dbReference type="GO" id="GO:0072354">
    <property type="term" value="F:histone H3T3 kinase activity"/>
    <property type="evidence" value="ECO:0007669"/>
    <property type="project" value="TreeGrafter"/>
</dbReference>
<evidence type="ECO:0000256" key="7">
    <source>
        <dbReference type="ARBA" id="ARBA00047899"/>
    </source>
</evidence>
<comment type="caution">
    <text evidence="10">The sequence shown here is derived from an EMBL/GenBank/DDBJ whole genome shotgun (WGS) entry which is preliminary data.</text>
</comment>
<proteinExistence type="predicted"/>
<dbReference type="GO" id="GO:0000278">
    <property type="term" value="P:mitotic cell cycle"/>
    <property type="evidence" value="ECO:0007669"/>
    <property type="project" value="TreeGrafter"/>
</dbReference>
<dbReference type="GO" id="GO:0005634">
    <property type="term" value="C:nucleus"/>
    <property type="evidence" value="ECO:0007669"/>
    <property type="project" value="TreeGrafter"/>
</dbReference>
<name>A0A7D8Z781_VANHU</name>
<dbReference type="Gene3D" id="1.10.510.10">
    <property type="entry name" value="Transferase(Phosphotransferase) domain 1"/>
    <property type="match status" value="1"/>
</dbReference>
<evidence type="ECO:0000256" key="4">
    <source>
        <dbReference type="ARBA" id="ARBA00022741"/>
    </source>
</evidence>
<dbReference type="PANTHER" id="PTHR24419">
    <property type="entry name" value="INTERLEUKIN-1 RECEPTOR-ASSOCIATED KINASE"/>
    <property type="match status" value="1"/>
</dbReference>
<dbReference type="EC" id="2.7.11.1" evidence="1"/>
<evidence type="ECO:0000256" key="8">
    <source>
        <dbReference type="ARBA" id="ARBA00048679"/>
    </source>
</evidence>
<reference evidence="10 11" key="1">
    <citation type="journal article" date="2019" name="PLoS Genet.">
        <title>Convergent evolution of linked mating-type loci in basidiomycete fungi.</title>
        <authorList>
            <person name="Sun S."/>
            <person name="Coelho M.A."/>
            <person name="Heitman J."/>
            <person name="Nowrousian M."/>
        </authorList>
    </citation>
    <scope>NUCLEOTIDE SEQUENCE [LARGE SCALE GENOMIC DNA]</scope>
    <source>
        <strain evidence="10 11">CBS 4282</strain>
    </source>
</reference>
<dbReference type="Pfam" id="PF12330">
    <property type="entry name" value="Haspin_kinase"/>
    <property type="match status" value="1"/>
</dbReference>
<evidence type="ECO:0000313" key="11">
    <source>
        <dbReference type="Proteomes" id="UP000473826"/>
    </source>
</evidence>
<keyword evidence="6" id="KW-0067">ATP-binding</keyword>
<evidence type="ECO:0000256" key="5">
    <source>
        <dbReference type="ARBA" id="ARBA00022777"/>
    </source>
</evidence>
<dbReference type="EMBL" id="QKWK01000001">
    <property type="protein sequence ID" value="TXT15882.1"/>
    <property type="molecule type" value="Genomic_DNA"/>
</dbReference>
<evidence type="ECO:0000256" key="1">
    <source>
        <dbReference type="ARBA" id="ARBA00012513"/>
    </source>
</evidence>
<dbReference type="GO" id="GO:0035556">
    <property type="term" value="P:intracellular signal transduction"/>
    <property type="evidence" value="ECO:0007669"/>
    <property type="project" value="TreeGrafter"/>
</dbReference>
<keyword evidence="11" id="KW-1185">Reference proteome</keyword>
<organism evidence="10 11">
    <name type="scientific">Vanrija humicola</name>
    <name type="common">Yeast</name>
    <name type="synonym">Cryptococcus humicola</name>
    <dbReference type="NCBI Taxonomy" id="5417"/>
    <lineage>
        <taxon>Eukaryota</taxon>
        <taxon>Fungi</taxon>
        <taxon>Dikarya</taxon>
        <taxon>Basidiomycota</taxon>
        <taxon>Agaricomycotina</taxon>
        <taxon>Tremellomycetes</taxon>
        <taxon>Trichosporonales</taxon>
        <taxon>Trichosporonaceae</taxon>
        <taxon>Vanrija</taxon>
    </lineage>
</organism>
<keyword evidence="3" id="KW-0808">Transferase</keyword>
<evidence type="ECO:0000256" key="6">
    <source>
        <dbReference type="ARBA" id="ARBA00022840"/>
    </source>
</evidence>
<dbReference type="AlphaFoldDB" id="A0A7D8Z781"/>
<feature type="domain" description="Protein kinase" evidence="9">
    <location>
        <begin position="71"/>
        <end position="430"/>
    </location>
</feature>
<gene>
    <name evidence="10" type="ORF">VHUM_00385</name>
</gene>